<dbReference type="RefSeq" id="XP_001209768.1">
    <property type="nucleotide sequence ID" value="XM_001209768.1"/>
</dbReference>
<dbReference type="GeneID" id="4319387"/>
<organism evidence="1 2">
    <name type="scientific">Aspergillus terreus (strain NIH 2624 / FGSC A1156)</name>
    <dbReference type="NCBI Taxonomy" id="341663"/>
    <lineage>
        <taxon>Eukaryota</taxon>
        <taxon>Fungi</taxon>
        <taxon>Dikarya</taxon>
        <taxon>Ascomycota</taxon>
        <taxon>Pezizomycotina</taxon>
        <taxon>Eurotiomycetes</taxon>
        <taxon>Eurotiomycetidae</taxon>
        <taxon>Eurotiales</taxon>
        <taxon>Aspergillaceae</taxon>
        <taxon>Aspergillus</taxon>
        <taxon>Aspergillus subgen. Circumdati</taxon>
    </lineage>
</organism>
<dbReference type="Proteomes" id="UP000007963">
    <property type="component" value="Unassembled WGS sequence"/>
</dbReference>
<dbReference type="AlphaFoldDB" id="Q0CGW0"/>
<name>Q0CGW0_ASPTN</name>
<protein>
    <submittedName>
        <fullName evidence="1">Uncharacterized protein</fullName>
    </submittedName>
</protein>
<evidence type="ECO:0000313" key="1">
    <source>
        <dbReference type="EMBL" id="EAU32466.1"/>
    </source>
</evidence>
<dbReference type="EMBL" id="CH476603">
    <property type="protein sequence ID" value="EAU32466.1"/>
    <property type="molecule type" value="Genomic_DNA"/>
</dbReference>
<accession>Q0CGW0</accession>
<proteinExistence type="predicted"/>
<dbReference type="HOGENOM" id="CLU_2014800_0_0_1"/>
<reference evidence="2" key="1">
    <citation type="submission" date="2005-09" db="EMBL/GenBank/DDBJ databases">
        <title>Annotation of the Aspergillus terreus NIH2624 genome.</title>
        <authorList>
            <person name="Birren B.W."/>
            <person name="Lander E.S."/>
            <person name="Galagan J.E."/>
            <person name="Nusbaum C."/>
            <person name="Devon K."/>
            <person name="Henn M."/>
            <person name="Ma L.-J."/>
            <person name="Jaffe D.B."/>
            <person name="Butler J."/>
            <person name="Alvarez P."/>
            <person name="Gnerre S."/>
            <person name="Grabherr M."/>
            <person name="Kleber M."/>
            <person name="Mauceli E.W."/>
            <person name="Brockman W."/>
            <person name="Rounsley S."/>
            <person name="Young S.K."/>
            <person name="LaButti K."/>
            <person name="Pushparaj V."/>
            <person name="DeCaprio D."/>
            <person name="Crawford M."/>
            <person name="Koehrsen M."/>
            <person name="Engels R."/>
            <person name="Montgomery P."/>
            <person name="Pearson M."/>
            <person name="Howarth C."/>
            <person name="Larson L."/>
            <person name="Luoma S."/>
            <person name="White J."/>
            <person name="Alvarado L."/>
            <person name="Kodira C.D."/>
            <person name="Zeng Q."/>
            <person name="Oleary S."/>
            <person name="Yandava C."/>
            <person name="Denning D.W."/>
            <person name="Nierman W.C."/>
            <person name="Milne T."/>
            <person name="Madden K."/>
        </authorList>
    </citation>
    <scope>NUCLEOTIDE SEQUENCE [LARGE SCALE GENOMIC DNA]</scope>
    <source>
        <strain evidence="2">NIH 2624 / FGSC A1156</strain>
    </source>
</reference>
<dbReference type="VEuPathDB" id="FungiDB:ATEG_07082"/>
<gene>
    <name evidence="1" type="ORF">ATEG_07082</name>
</gene>
<evidence type="ECO:0000313" key="2">
    <source>
        <dbReference type="Proteomes" id="UP000007963"/>
    </source>
</evidence>
<sequence length="123" mass="12892">MPRTGWVDVVSVSGLDMRMEVGGVMGSAVVLAERNVLQWTEDAGDAGGGGAGRGGIVVVPEREEDESAVDALAGGDGRERGRAPGEIHVERVEEDLLDQLDGEALQSGELLFPGAMVLGRVWH</sequence>